<feature type="domain" description="TonB-dependent receptor plug" evidence="13">
    <location>
        <begin position="54"/>
        <end position="168"/>
    </location>
</feature>
<feature type="domain" description="TonB-dependent receptor-like beta-barrel" evidence="12">
    <location>
        <begin position="273"/>
        <end position="736"/>
    </location>
</feature>
<keyword evidence="3 8" id="KW-1134">Transmembrane beta strand</keyword>
<name>A0A1M4MVY0_9RHOB</name>
<dbReference type="Proteomes" id="UP000184085">
    <property type="component" value="Unassembled WGS sequence"/>
</dbReference>
<evidence type="ECO:0000256" key="3">
    <source>
        <dbReference type="ARBA" id="ARBA00022452"/>
    </source>
</evidence>
<evidence type="ECO:0000256" key="1">
    <source>
        <dbReference type="ARBA" id="ARBA00004571"/>
    </source>
</evidence>
<keyword evidence="15" id="KW-1185">Reference proteome</keyword>
<dbReference type="PANTHER" id="PTHR30069">
    <property type="entry name" value="TONB-DEPENDENT OUTER MEMBRANE RECEPTOR"/>
    <property type="match status" value="1"/>
</dbReference>
<organism evidence="14 15">
    <name type="scientific">Donghicola eburneus</name>
    <dbReference type="NCBI Taxonomy" id="393278"/>
    <lineage>
        <taxon>Bacteria</taxon>
        <taxon>Pseudomonadati</taxon>
        <taxon>Pseudomonadota</taxon>
        <taxon>Alphaproteobacteria</taxon>
        <taxon>Rhodobacterales</taxon>
        <taxon>Roseobacteraceae</taxon>
        <taxon>Donghicola</taxon>
    </lineage>
</organism>
<dbReference type="NCBIfam" id="NF010048">
    <property type="entry name" value="PRK13524.1"/>
    <property type="match status" value="1"/>
</dbReference>
<keyword evidence="6 8" id="KW-0472">Membrane</keyword>
<dbReference type="GO" id="GO:0009279">
    <property type="term" value="C:cell outer membrane"/>
    <property type="evidence" value="ECO:0007669"/>
    <property type="project" value="UniProtKB-SubCell"/>
</dbReference>
<keyword evidence="14" id="KW-0675">Receptor</keyword>
<evidence type="ECO:0000259" key="12">
    <source>
        <dbReference type="Pfam" id="PF00593"/>
    </source>
</evidence>
<evidence type="ECO:0000256" key="10">
    <source>
        <dbReference type="SAM" id="MobiDB-lite"/>
    </source>
</evidence>
<dbReference type="InterPro" id="IPR012910">
    <property type="entry name" value="Plug_dom"/>
</dbReference>
<sequence length="767" mass="83252">MSTARIRLASGSALLLCSFAMGQAALAQDGLNDEVFDLGTVVLTAEEQIKQALGTSTVTEGDIERLPVVNDVAEIIRKMPGVNLSGTSSTGQRGNQRQVDIRGMGPENVLILIDGKPVLSRMSVKQGRSSERDSRGDTNWVPPEMIDSIEVIRGPAAARYGSGAAGGVINIVTKALDEDFLQVGTSFDSPQSDDEGMTQRYNLLWAKRLNDEVALRFSANYNKTDADSYDINESEIECTTEADGTESCTAAQAGTEGVVNRDYALRLDWAPSAANQFNLELGYSRQGNIYAGDSQLGNGQFLNVDPESLVDDGTETNSMERRTVALTHIGSYGWGDTNSFVQFERTDNRRLSEGPAGRYEGSINSSDSYDKAVLTAVSGKSEAYVGHSIGGRAAELTMGVEVRYEELDLSGYNSFSSLVAEDGSIDTSDGDPLTSQMTVGLYVEDNIIWNDSLTLTPSLRFDHADTFGGTWSGGLNASYALNSAWTIKGGVAKAYKAPTVYQMAENYVYVSSGNGCPYPYYGDGPCYVMSNEDLEPETSINKEIGIQYQGSQGINATLTYFHNDYQNKIQSGVDQIATLSAYNARYDIYSDSRIFQWDNIPESEVSGLEGSFAWAFADDFNLTVNGTYMLTSKQKLEIDGGTTSDGTAYGARTIEVPLSLVPKYTVNAALDWYVNDRFTLTPSLTHYGPTDAPKESGVTGYDNDDTDDDRDPYTLVNIGMNYRFDNGIDLKAGVTNAFNTQVLRSGSGAQTYNEPGRAFYLGVTKTF</sequence>
<feature type="region of interest" description="Disordered" evidence="10">
    <location>
        <begin position="123"/>
        <end position="142"/>
    </location>
</feature>
<dbReference type="InterPro" id="IPR036942">
    <property type="entry name" value="Beta-barrel_TonB_sf"/>
</dbReference>
<evidence type="ECO:0000256" key="11">
    <source>
        <dbReference type="SAM" id="SignalP"/>
    </source>
</evidence>
<dbReference type="Gene3D" id="2.170.130.10">
    <property type="entry name" value="TonB-dependent receptor, plug domain"/>
    <property type="match status" value="1"/>
</dbReference>
<dbReference type="GO" id="GO:0044718">
    <property type="term" value="P:siderophore transmembrane transport"/>
    <property type="evidence" value="ECO:0007669"/>
    <property type="project" value="TreeGrafter"/>
</dbReference>
<dbReference type="NCBIfam" id="NF010051">
    <property type="entry name" value="PRK13528.1"/>
    <property type="match status" value="1"/>
</dbReference>
<keyword evidence="5 9" id="KW-0798">TonB box</keyword>
<evidence type="ECO:0000256" key="8">
    <source>
        <dbReference type="PROSITE-ProRule" id="PRU01360"/>
    </source>
</evidence>
<keyword evidence="11" id="KW-0732">Signal</keyword>
<reference evidence="15" key="1">
    <citation type="submission" date="2016-09" db="EMBL/GenBank/DDBJ databases">
        <authorList>
            <person name="Wibberg D."/>
        </authorList>
    </citation>
    <scope>NUCLEOTIDE SEQUENCE [LARGE SCALE GENOMIC DNA]</scope>
</reference>
<dbReference type="PROSITE" id="PS52016">
    <property type="entry name" value="TONB_DEPENDENT_REC_3"/>
    <property type="match status" value="1"/>
</dbReference>
<evidence type="ECO:0000256" key="6">
    <source>
        <dbReference type="ARBA" id="ARBA00023136"/>
    </source>
</evidence>
<gene>
    <name evidence="14" type="primary">fepA</name>
    <name evidence="14" type="ORF">KARMA_0861</name>
</gene>
<dbReference type="CDD" id="cd01347">
    <property type="entry name" value="ligand_gated_channel"/>
    <property type="match status" value="1"/>
</dbReference>
<feature type="region of interest" description="Disordered" evidence="10">
    <location>
        <begin position="689"/>
        <end position="710"/>
    </location>
</feature>
<feature type="chain" id="PRO_5012747759" evidence="11">
    <location>
        <begin position="28"/>
        <end position="767"/>
    </location>
</feature>
<dbReference type="Gene3D" id="2.40.170.20">
    <property type="entry name" value="TonB-dependent receptor, beta-barrel domain"/>
    <property type="match status" value="1"/>
</dbReference>
<dbReference type="InterPro" id="IPR000531">
    <property type="entry name" value="Beta-barrel_TonB"/>
</dbReference>
<dbReference type="AlphaFoldDB" id="A0A1M4MVY0"/>
<evidence type="ECO:0000313" key="15">
    <source>
        <dbReference type="Proteomes" id="UP000184085"/>
    </source>
</evidence>
<dbReference type="EMBL" id="FMJB01000033">
    <property type="protein sequence ID" value="SCM66682.1"/>
    <property type="molecule type" value="Genomic_DNA"/>
</dbReference>
<evidence type="ECO:0000256" key="7">
    <source>
        <dbReference type="ARBA" id="ARBA00023237"/>
    </source>
</evidence>
<keyword evidence="7 8" id="KW-0998">Cell outer membrane</keyword>
<evidence type="ECO:0000259" key="13">
    <source>
        <dbReference type="Pfam" id="PF07715"/>
    </source>
</evidence>
<feature type="signal peptide" evidence="11">
    <location>
        <begin position="1"/>
        <end position="27"/>
    </location>
</feature>
<evidence type="ECO:0000256" key="9">
    <source>
        <dbReference type="RuleBase" id="RU003357"/>
    </source>
</evidence>
<dbReference type="SUPFAM" id="SSF56935">
    <property type="entry name" value="Porins"/>
    <property type="match status" value="1"/>
</dbReference>
<dbReference type="Pfam" id="PF07715">
    <property type="entry name" value="Plug"/>
    <property type="match status" value="1"/>
</dbReference>
<comment type="similarity">
    <text evidence="8 9">Belongs to the TonB-dependent receptor family.</text>
</comment>
<keyword evidence="4 8" id="KW-0812">Transmembrane</keyword>
<dbReference type="RefSeq" id="WP_072704576.1">
    <property type="nucleotide sequence ID" value="NZ_FMJB01000033.1"/>
</dbReference>
<dbReference type="Pfam" id="PF00593">
    <property type="entry name" value="TonB_dep_Rec_b-barrel"/>
    <property type="match status" value="1"/>
</dbReference>
<comment type="subcellular location">
    <subcellularLocation>
        <location evidence="1 8">Cell outer membrane</location>
        <topology evidence="1 8">Multi-pass membrane protein</topology>
    </subcellularLocation>
</comment>
<keyword evidence="2 8" id="KW-0813">Transport</keyword>
<dbReference type="InterPro" id="IPR058134">
    <property type="entry name" value="PirA/FepA/PfeA"/>
</dbReference>
<dbReference type="PANTHER" id="PTHR30069:SF8">
    <property type="entry name" value="TONB-DEPENDENT SIDEROPHORE RECEPTOR PROTEIN"/>
    <property type="match status" value="1"/>
</dbReference>
<proteinExistence type="inferred from homology"/>
<evidence type="ECO:0000256" key="5">
    <source>
        <dbReference type="ARBA" id="ARBA00023077"/>
    </source>
</evidence>
<protein>
    <submittedName>
        <fullName evidence="14">Putative outer membrane receptor FepA</fullName>
    </submittedName>
</protein>
<dbReference type="InterPro" id="IPR039426">
    <property type="entry name" value="TonB-dep_rcpt-like"/>
</dbReference>
<evidence type="ECO:0000256" key="2">
    <source>
        <dbReference type="ARBA" id="ARBA00022448"/>
    </source>
</evidence>
<accession>A0A1M4MVY0</accession>
<evidence type="ECO:0000313" key="14">
    <source>
        <dbReference type="EMBL" id="SCM66682.1"/>
    </source>
</evidence>
<dbReference type="InterPro" id="IPR037066">
    <property type="entry name" value="Plug_dom_sf"/>
</dbReference>
<evidence type="ECO:0000256" key="4">
    <source>
        <dbReference type="ARBA" id="ARBA00022692"/>
    </source>
</evidence>
<dbReference type="GO" id="GO:0015344">
    <property type="term" value="F:siderophore uptake transmembrane transporter activity"/>
    <property type="evidence" value="ECO:0007669"/>
    <property type="project" value="TreeGrafter"/>
</dbReference>